<protein>
    <submittedName>
        <fullName evidence="2">Uncharacterized protein</fullName>
    </submittedName>
</protein>
<evidence type="ECO:0000313" key="2">
    <source>
        <dbReference type="EMBL" id="KOS22227.1"/>
    </source>
</evidence>
<name>A0A0M8N376_ESCWE</name>
<keyword evidence="3" id="KW-1185">Reference proteome</keyword>
<organism evidence="2 3">
    <name type="scientific">Escovopsis weberi</name>
    <dbReference type="NCBI Taxonomy" id="150374"/>
    <lineage>
        <taxon>Eukaryota</taxon>
        <taxon>Fungi</taxon>
        <taxon>Dikarya</taxon>
        <taxon>Ascomycota</taxon>
        <taxon>Pezizomycotina</taxon>
        <taxon>Sordariomycetes</taxon>
        <taxon>Hypocreomycetidae</taxon>
        <taxon>Hypocreales</taxon>
        <taxon>Hypocreaceae</taxon>
        <taxon>Escovopsis</taxon>
    </lineage>
</organism>
<feature type="chain" id="PRO_5005818912" evidence="1">
    <location>
        <begin position="18"/>
        <end position="105"/>
    </location>
</feature>
<keyword evidence="1" id="KW-0732">Signal</keyword>
<dbReference type="EMBL" id="LGSR01000006">
    <property type="protein sequence ID" value="KOS22227.1"/>
    <property type="molecule type" value="Genomic_DNA"/>
</dbReference>
<proteinExistence type="predicted"/>
<comment type="caution">
    <text evidence="2">The sequence shown here is derived from an EMBL/GenBank/DDBJ whole genome shotgun (WGS) entry which is preliminary data.</text>
</comment>
<gene>
    <name evidence="2" type="ORF">ESCO_001532</name>
</gene>
<dbReference type="Proteomes" id="UP000053831">
    <property type="component" value="Unassembled WGS sequence"/>
</dbReference>
<accession>A0A0M8N376</accession>
<feature type="signal peptide" evidence="1">
    <location>
        <begin position="1"/>
        <end position="17"/>
    </location>
</feature>
<evidence type="ECO:0000256" key="1">
    <source>
        <dbReference type="SAM" id="SignalP"/>
    </source>
</evidence>
<evidence type="ECO:0000313" key="3">
    <source>
        <dbReference type="Proteomes" id="UP000053831"/>
    </source>
</evidence>
<sequence length="105" mass="11336">MLPQALLVVVLAPLALACKCFATDQPAGELKGVTTIECCNKYHGKIINKGGDLDCFAYTIRNHLNDFWKCCHNYGGASDCFHIEEATELVGGQGGEEQEGKDSEA</sequence>
<reference evidence="2 3" key="1">
    <citation type="submission" date="2015-07" db="EMBL/GenBank/DDBJ databases">
        <title>The genome of the fungus Escovopsis weberi, a specialized disease agent of ant agriculture.</title>
        <authorList>
            <person name="de Man T.J."/>
            <person name="Stajich J.E."/>
            <person name="Kubicek C.P."/>
            <person name="Chenthamara K."/>
            <person name="Atanasova L."/>
            <person name="Druzhinina I.S."/>
            <person name="Birnbaum S."/>
            <person name="Barribeau S.M."/>
            <person name="Teiling C."/>
            <person name="Suen G."/>
            <person name="Currie C."/>
            <person name="Gerardo N.M."/>
        </authorList>
    </citation>
    <scope>NUCLEOTIDE SEQUENCE [LARGE SCALE GENOMIC DNA]</scope>
</reference>
<dbReference type="AlphaFoldDB" id="A0A0M8N376"/>